<protein>
    <submittedName>
        <fullName evidence="2">Uncharacterized protein</fullName>
    </submittedName>
</protein>
<sequence length="92" mass="9882">TVVPFLLLLSIIAVSSSAPLSPDEGDEQGEFTYVIADFSGEGDALNGTITSAAGQLNNGKWNITKGPSTESGRMTFEQLIDVLNSFFDSFWF</sequence>
<dbReference type="AlphaFoldDB" id="A0AAN4Z3J4"/>
<dbReference type="Proteomes" id="UP001328107">
    <property type="component" value="Unassembled WGS sequence"/>
</dbReference>
<evidence type="ECO:0000256" key="1">
    <source>
        <dbReference type="SAM" id="SignalP"/>
    </source>
</evidence>
<keyword evidence="3" id="KW-1185">Reference proteome</keyword>
<accession>A0AAN4Z3J4</accession>
<keyword evidence="1" id="KW-0732">Signal</keyword>
<evidence type="ECO:0000313" key="2">
    <source>
        <dbReference type="EMBL" id="GMR33533.1"/>
    </source>
</evidence>
<feature type="non-terminal residue" evidence="2">
    <location>
        <position position="1"/>
    </location>
</feature>
<organism evidence="2 3">
    <name type="scientific">Pristionchus mayeri</name>
    <dbReference type="NCBI Taxonomy" id="1317129"/>
    <lineage>
        <taxon>Eukaryota</taxon>
        <taxon>Metazoa</taxon>
        <taxon>Ecdysozoa</taxon>
        <taxon>Nematoda</taxon>
        <taxon>Chromadorea</taxon>
        <taxon>Rhabditida</taxon>
        <taxon>Rhabditina</taxon>
        <taxon>Diplogasteromorpha</taxon>
        <taxon>Diplogasteroidea</taxon>
        <taxon>Neodiplogasteridae</taxon>
        <taxon>Pristionchus</taxon>
    </lineage>
</organism>
<gene>
    <name evidence="2" type="ORF">PMAYCL1PPCAC_03728</name>
</gene>
<feature type="signal peptide" evidence="1">
    <location>
        <begin position="1"/>
        <end position="17"/>
    </location>
</feature>
<evidence type="ECO:0000313" key="3">
    <source>
        <dbReference type="Proteomes" id="UP001328107"/>
    </source>
</evidence>
<proteinExistence type="predicted"/>
<feature type="chain" id="PRO_5042892162" evidence="1">
    <location>
        <begin position="18"/>
        <end position="92"/>
    </location>
</feature>
<dbReference type="EMBL" id="BTRK01000001">
    <property type="protein sequence ID" value="GMR33533.1"/>
    <property type="molecule type" value="Genomic_DNA"/>
</dbReference>
<comment type="caution">
    <text evidence="2">The sequence shown here is derived from an EMBL/GenBank/DDBJ whole genome shotgun (WGS) entry which is preliminary data.</text>
</comment>
<reference evidence="3" key="1">
    <citation type="submission" date="2022-10" db="EMBL/GenBank/DDBJ databases">
        <title>Genome assembly of Pristionchus species.</title>
        <authorList>
            <person name="Yoshida K."/>
            <person name="Sommer R.J."/>
        </authorList>
    </citation>
    <scope>NUCLEOTIDE SEQUENCE [LARGE SCALE GENOMIC DNA]</scope>
    <source>
        <strain evidence="3">RS5460</strain>
    </source>
</reference>
<name>A0AAN4Z3J4_9BILA</name>